<protein>
    <submittedName>
        <fullName evidence="1">Uncharacterized protein</fullName>
    </submittedName>
</protein>
<dbReference type="AlphaFoldDB" id="A0A433QR07"/>
<dbReference type="EMBL" id="RBNJ01002243">
    <property type="protein sequence ID" value="RUS32201.1"/>
    <property type="molecule type" value="Genomic_DNA"/>
</dbReference>
<reference evidence="1 2" key="1">
    <citation type="journal article" date="2018" name="New Phytol.">
        <title>Phylogenomics of Endogonaceae and evolution of mycorrhizas within Mucoromycota.</title>
        <authorList>
            <person name="Chang Y."/>
            <person name="Desiro A."/>
            <person name="Na H."/>
            <person name="Sandor L."/>
            <person name="Lipzen A."/>
            <person name="Clum A."/>
            <person name="Barry K."/>
            <person name="Grigoriev I.V."/>
            <person name="Martin F.M."/>
            <person name="Stajich J.E."/>
            <person name="Smith M.E."/>
            <person name="Bonito G."/>
            <person name="Spatafora J.W."/>
        </authorList>
    </citation>
    <scope>NUCLEOTIDE SEQUENCE [LARGE SCALE GENOMIC DNA]</scope>
    <source>
        <strain evidence="1 2">AD002</strain>
    </source>
</reference>
<accession>A0A433QR07</accession>
<sequence>MEIKSMHARYYKRIECVAETLYRNHSNQVFVLFRSRSYLSNKKANGDEADVADVGRNDGHCGVQVKAIGSNGRAAMGSNGGATMGSNGGAAMGSNGGAAMGSNGGAAMGSNGGAAMGSNGGAAMGSNGRAAMGSNGGAAAMPFSLERELILNIYI</sequence>
<name>A0A433QR07_9FUNG</name>
<proteinExistence type="predicted"/>
<evidence type="ECO:0000313" key="2">
    <source>
        <dbReference type="Proteomes" id="UP000274822"/>
    </source>
</evidence>
<comment type="caution">
    <text evidence="1">The sequence shown here is derived from an EMBL/GenBank/DDBJ whole genome shotgun (WGS) entry which is preliminary data.</text>
</comment>
<dbReference type="Proteomes" id="UP000274822">
    <property type="component" value="Unassembled WGS sequence"/>
</dbReference>
<organism evidence="1 2">
    <name type="scientific">Jimgerdemannia flammicorona</name>
    <dbReference type="NCBI Taxonomy" id="994334"/>
    <lineage>
        <taxon>Eukaryota</taxon>
        <taxon>Fungi</taxon>
        <taxon>Fungi incertae sedis</taxon>
        <taxon>Mucoromycota</taxon>
        <taxon>Mucoromycotina</taxon>
        <taxon>Endogonomycetes</taxon>
        <taxon>Endogonales</taxon>
        <taxon>Endogonaceae</taxon>
        <taxon>Jimgerdemannia</taxon>
    </lineage>
</organism>
<keyword evidence="2" id="KW-1185">Reference proteome</keyword>
<gene>
    <name evidence="1" type="ORF">BC938DRAFT_476037</name>
</gene>
<evidence type="ECO:0000313" key="1">
    <source>
        <dbReference type="EMBL" id="RUS32201.1"/>
    </source>
</evidence>